<evidence type="ECO:0000256" key="3">
    <source>
        <dbReference type="ARBA" id="ARBA00023002"/>
    </source>
</evidence>
<dbReference type="GO" id="GO:0009231">
    <property type="term" value="P:riboflavin biosynthetic process"/>
    <property type="evidence" value="ECO:0007669"/>
    <property type="project" value="InterPro"/>
</dbReference>
<dbReference type="Gene3D" id="3.40.430.10">
    <property type="entry name" value="Dihydrofolate Reductase, subunit A"/>
    <property type="match status" value="1"/>
</dbReference>
<dbReference type="EMBL" id="CP041692">
    <property type="protein sequence ID" value="QDP96644.1"/>
    <property type="molecule type" value="Genomic_DNA"/>
</dbReference>
<comment type="pathway">
    <text evidence="1">Cofactor biosynthesis; riboflavin biosynthesis.</text>
</comment>
<feature type="domain" description="Bacterial bifunctional deaminase-reductase C-terminal" evidence="4">
    <location>
        <begin position="94"/>
        <end position="283"/>
    </location>
</feature>
<keyword evidence="2" id="KW-0521">NADP</keyword>
<name>A0A516PZP6_9ACTN</name>
<organism evidence="5 6">
    <name type="scientific">Microlunatus elymi</name>
    <dbReference type="NCBI Taxonomy" id="2596828"/>
    <lineage>
        <taxon>Bacteria</taxon>
        <taxon>Bacillati</taxon>
        <taxon>Actinomycetota</taxon>
        <taxon>Actinomycetes</taxon>
        <taxon>Propionibacteriales</taxon>
        <taxon>Propionibacteriaceae</taxon>
        <taxon>Microlunatus</taxon>
    </lineage>
</organism>
<dbReference type="Pfam" id="PF01872">
    <property type="entry name" value="RibD_C"/>
    <property type="match status" value="1"/>
</dbReference>
<dbReference type="SUPFAM" id="SSF53597">
    <property type="entry name" value="Dihydrofolate reductase-like"/>
    <property type="match status" value="1"/>
</dbReference>
<accession>A0A516PZP6</accession>
<evidence type="ECO:0000313" key="5">
    <source>
        <dbReference type="EMBL" id="QDP96644.1"/>
    </source>
</evidence>
<dbReference type="PANTHER" id="PTHR38011:SF7">
    <property type="entry name" value="2,5-DIAMINO-6-RIBOSYLAMINO-4(3H)-PYRIMIDINONE 5'-PHOSPHATE REDUCTASE"/>
    <property type="match status" value="1"/>
</dbReference>
<evidence type="ECO:0000313" key="6">
    <source>
        <dbReference type="Proteomes" id="UP000319263"/>
    </source>
</evidence>
<reference evidence="5 6" key="1">
    <citation type="submission" date="2019-07" db="EMBL/GenBank/DDBJ databases">
        <title>Microlunatus dokdonensis sp. nov. isolated from the rhizospheric soil of the wild plant Elymus tsukushiensis.</title>
        <authorList>
            <person name="Ghim S.-Y."/>
            <person name="Hwang Y.-J."/>
            <person name="Son J.-S."/>
            <person name="Shin J.-H."/>
        </authorList>
    </citation>
    <scope>NUCLEOTIDE SEQUENCE [LARGE SCALE GENOMIC DNA]</scope>
    <source>
        <strain evidence="5 6">KUDC0627</strain>
    </source>
</reference>
<protein>
    <submittedName>
        <fullName evidence="5">Pyrimidine reductase family protein</fullName>
    </submittedName>
</protein>
<dbReference type="InterPro" id="IPR024072">
    <property type="entry name" value="DHFR-like_dom_sf"/>
</dbReference>
<proteinExistence type="predicted"/>
<dbReference type="PANTHER" id="PTHR38011">
    <property type="entry name" value="DIHYDROFOLATE REDUCTASE FAMILY PROTEIN (AFU_ORTHOLOGUE AFUA_8G06820)"/>
    <property type="match status" value="1"/>
</dbReference>
<keyword evidence="3" id="KW-0560">Oxidoreductase</keyword>
<dbReference type="Proteomes" id="UP000319263">
    <property type="component" value="Chromosome"/>
</dbReference>
<sequence>MPFSNRGCQTNDRTPESERICQPWLENVQPVRVPAARGRLRGAARKPGRVQAPVRVEAVTTSYHLLAGPGVSRDSITDAGLSELYRHPDPGDRAWVRTNFVSTLDGAAQGPDGRSGSINTASDRKVFALQRAHADVILIGAGTARAEHYRAVDLEPWQRELRSRLGLAPYPTLAIISRSRDLPDDLARPAAGEQGGPVILIAPHATGEARPTPDHVELIELDDHDLVPCKELITALADRGLRRVLCEGGPHLSRQLHAAGLVDEICLTLSPLVIGGHASRTTAGALLEPEPYELAHCIAADDQALLLRYLRGHRAHS</sequence>
<dbReference type="InterPro" id="IPR002734">
    <property type="entry name" value="RibDG_C"/>
</dbReference>
<evidence type="ECO:0000256" key="1">
    <source>
        <dbReference type="ARBA" id="ARBA00005104"/>
    </source>
</evidence>
<dbReference type="InterPro" id="IPR050765">
    <property type="entry name" value="Riboflavin_Biosynth_HTPR"/>
</dbReference>
<evidence type="ECO:0000259" key="4">
    <source>
        <dbReference type="Pfam" id="PF01872"/>
    </source>
</evidence>
<evidence type="ECO:0000256" key="2">
    <source>
        <dbReference type="ARBA" id="ARBA00022857"/>
    </source>
</evidence>
<dbReference type="AlphaFoldDB" id="A0A516PZP6"/>
<gene>
    <name evidence="5" type="ORF">FOE78_12630</name>
</gene>
<dbReference type="OrthoDB" id="5243299at2"/>
<keyword evidence="6" id="KW-1185">Reference proteome</keyword>
<dbReference type="KEGG" id="mik:FOE78_12630"/>
<dbReference type="GO" id="GO:0008703">
    <property type="term" value="F:5-amino-6-(5-phosphoribosylamino)uracil reductase activity"/>
    <property type="evidence" value="ECO:0007669"/>
    <property type="project" value="InterPro"/>
</dbReference>